<evidence type="ECO:0000256" key="6">
    <source>
        <dbReference type="SAM" id="MobiDB-lite"/>
    </source>
</evidence>
<dbReference type="InterPro" id="IPR032819">
    <property type="entry name" value="TruB_C"/>
</dbReference>
<dbReference type="PANTHER" id="PTHR13767:SF2">
    <property type="entry name" value="PSEUDOURIDYLATE SYNTHASE TRUB1"/>
    <property type="match status" value="1"/>
</dbReference>
<evidence type="ECO:0000259" key="7">
    <source>
        <dbReference type="Pfam" id="PF01509"/>
    </source>
</evidence>
<feature type="domain" description="Pseudouridine synthase II N-terminal" evidence="7">
    <location>
        <begin position="24"/>
        <end position="179"/>
    </location>
</feature>
<dbReference type="HAMAP" id="MF_01080">
    <property type="entry name" value="TruB_bact"/>
    <property type="match status" value="1"/>
</dbReference>
<dbReference type="SUPFAM" id="SSF55120">
    <property type="entry name" value="Pseudouridine synthase"/>
    <property type="match status" value="1"/>
</dbReference>
<comment type="function">
    <text evidence="5">Responsible for synthesis of pseudouridine from uracil-55 in the psi GC loop of transfer RNAs.</text>
</comment>
<feature type="active site" description="Nucleophile" evidence="5">
    <location>
        <position position="39"/>
    </location>
</feature>
<reference evidence="9 10" key="1">
    <citation type="submission" date="2024-06" db="EMBL/GenBank/DDBJ databases">
        <title>Genomic Encyclopedia of Type Strains, Phase IV (KMG-IV): sequencing the most valuable type-strain genomes for metagenomic binning, comparative biology and taxonomic classification.</title>
        <authorList>
            <person name="Goeker M."/>
        </authorList>
    </citation>
    <scope>NUCLEOTIDE SEQUENCE [LARGE SCALE GENOMIC DNA]</scope>
    <source>
        <strain evidence="9 10">DSM 26128</strain>
    </source>
</reference>
<name>A0ABV2GAJ2_9BACL</name>
<organism evidence="9 10">
    <name type="scientific">Bhargavaea ullalensis</name>
    <dbReference type="NCBI Taxonomy" id="1265685"/>
    <lineage>
        <taxon>Bacteria</taxon>
        <taxon>Bacillati</taxon>
        <taxon>Bacillota</taxon>
        <taxon>Bacilli</taxon>
        <taxon>Bacillales</taxon>
        <taxon>Caryophanaceae</taxon>
        <taxon>Bhargavaea</taxon>
    </lineage>
</organism>
<feature type="domain" description="tRNA pseudouridylate synthase B C-terminal" evidence="8">
    <location>
        <begin position="180"/>
        <end position="238"/>
    </location>
</feature>
<dbReference type="Gene3D" id="3.30.2350.10">
    <property type="entry name" value="Pseudouridine synthase"/>
    <property type="match status" value="1"/>
</dbReference>
<accession>A0ABV2GAJ2</accession>
<evidence type="ECO:0000313" key="10">
    <source>
        <dbReference type="Proteomes" id="UP001549099"/>
    </source>
</evidence>
<comment type="similarity">
    <text evidence="2 5">Belongs to the pseudouridine synthase TruB family. Type 1 subfamily.</text>
</comment>
<dbReference type="PANTHER" id="PTHR13767">
    <property type="entry name" value="TRNA-PSEUDOURIDINE SYNTHASE"/>
    <property type="match status" value="1"/>
</dbReference>
<evidence type="ECO:0000256" key="5">
    <source>
        <dbReference type="HAMAP-Rule" id="MF_01080"/>
    </source>
</evidence>
<dbReference type="Pfam" id="PF16198">
    <property type="entry name" value="TruB_C_2"/>
    <property type="match status" value="1"/>
</dbReference>
<gene>
    <name evidence="5" type="primary">truB</name>
    <name evidence="9" type="ORF">ABID49_001186</name>
</gene>
<evidence type="ECO:0000256" key="2">
    <source>
        <dbReference type="ARBA" id="ARBA00005642"/>
    </source>
</evidence>
<dbReference type="EMBL" id="JBEPLW010000005">
    <property type="protein sequence ID" value="MET3575301.1"/>
    <property type="molecule type" value="Genomic_DNA"/>
</dbReference>
<dbReference type="NCBIfam" id="TIGR00431">
    <property type="entry name" value="TruB"/>
    <property type="match status" value="1"/>
</dbReference>
<dbReference type="RefSeq" id="WP_354196331.1">
    <property type="nucleotide sequence ID" value="NZ_JBEPLW010000005.1"/>
</dbReference>
<dbReference type="InterPro" id="IPR002501">
    <property type="entry name" value="PsdUridine_synth_N"/>
</dbReference>
<evidence type="ECO:0000259" key="8">
    <source>
        <dbReference type="Pfam" id="PF16198"/>
    </source>
</evidence>
<keyword evidence="10" id="KW-1185">Reference proteome</keyword>
<dbReference type="GO" id="GO:0160148">
    <property type="term" value="F:tRNA pseudouridine(55) synthase activity"/>
    <property type="evidence" value="ECO:0007669"/>
    <property type="project" value="UniProtKB-EC"/>
</dbReference>
<dbReference type="CDD" id="cd02573">
    <property type="entry name" value="PseudoU_synth_EcTruB"/>
    <property type="match status" value="1"/>
</dbReference>
<dbReference type="InterPro" id="IPR020103">
    <property type="entry name" value="PsdUridine_synth_cat_dom_sf"/>
</dbReference>
<dbReference type="EC" id="5.4.99.25" evidence="5"/>
<keyword evidence="3 5" id="KW-0819">tRNA processing</keyword>
<dbReference type="Pfam" id="PF01509">
    <property type="entry name" value="TruB_N"/>
    <property type="match status" value="1"/>
</dbReference>
<evidence type="ECO:0000256" key="3">
    <source>
        <dbReference type="ARBA" id="ARBA00022694"/>
    </source>
</evidence>
<evidence type="ECO:0000313" key="9">
    <source>
        <dbReference type="EMBL" id="MET3575301.1"/>
    </source>
</evidence>
<comment type="caution">
    <text evidence="9">The sequence shown here is derived from an EMBL/GenBank/DDBJ whole genome shotgun (WGS) entry which is preliminary data.</text>
</comment>
<dbReference type="Proteomes" id="UP001549099">
    <property type="component" value="Unassembled WGS sequence"/>
</dbReference>
<keyword evidence="4 5" id="KW-0413">Isomerase</keyword>
<dbReference type="InterPro" id="IPR014780">
    <property type="entry name" value="tRNA_psdUridine_synth_TruB"/>
</dbReference>
<feature type="region of interest" description="Disordered" evidence="6">
    <location>
        <begin position="290"/>
        <end position="310"/>
    </location>
</feature>
<proteinExistence type="inferred from homology"/>
<protein>
    <recommendedName>
        <fullName evidence="5">tRNA pseudouridine synthase B</fullName>
        <ecNumber evidence="5">5.4.99.25</ecNumber>
    </recommendedName>
    <alternativeName>
        <fullName evidence="5">tRNA pseudouridine(55) synthase</fullName>
        <shortName evidence="5">Psi55 synthase</shortName>
    </alternativeName>
    <alternativeName>
        <fullName evidence="5">tRNA pseudouridylate synthase</fullName>
    </alternativeName>
    <alternativeName>
        <fullName evidence="5">tRNA-uridine isomerase</fullName>
    </alternativeName>
</protein>
<evidence type="ECO:0000256" key="4">
    <source>
        <dbReference type="ARBA" id="ARBA00023235"/>
    </source>
</evidence>
<sequence>MHEGILPLWKEKGMTSHDCVFKLRKILRMKRIGHTGTLDPDVEGVLPICLGKATKAAEYITDAGKTYEAVISIGRATETEDAGGATVDSDLSEKQIPADRVREVLESLTGEIVQTPPMYSAVKVNGRRLYEYARKGIEVERPSRTVVIHRMELLSGEPVFAGEEPQFKIRVECGKGTYIRTLAVRIGEELGYPAHMASLVRTASGLFSSGDCLTLQEVESLREAGRLDEAIFPVERALDGFPAEELDDDLFARVLNGQVLPAHGQLEENERMVFTKQGRAVAVYRRHPEKPGLMKPEKMFGSPEEKEENQ</sequence>
<evidence type="ECO:0000256" key="1">
    <source>
        <dbReference type="ARBA" id="ARBA00000385"/>
    </source>
</evidence>
<comment type="catalytic activity">
    <reaction evidence="1 5">
        <text>uridine(55) in tRNA = pseudouridine(55) in tRNA</text>
        <dbReference type="Rhea" id="RHEA:42532"/>
        <dbReference type="Rhea" id="RHEA-COMP:10101"/>
        <dbReference type="Rhea" id="RHEA-COMP:10102"/>
        <dbReference type="ChEBI" id="CHEBI:65314"/>
        <dbReference type="ChEBI" id="CHEBI:65315"/>
        <dbReference type="EC" id="5.4.99.25"/>
    </reaction>
</comment>